<evidence type="ECO:0000256" key="2">
    <source>
        <dbReference type="ARBA" id="ARBA00022741"/>
    </source>
</evidence>
<organism evidence="8 9">
    <name type="scientific">Paenibacillus filicis</name>
    <dbReference type="NCBI Taxonomy" id="669464"/>
    <lineage>
        <taxon>Bacteria</taxon>
        <taxon>Bacillati</taxon>
        <taxon>Bacillota</taxon>
        <taxon>Bacilli</taxon>
        <taxon>Bacillales</taxon>
        <taxon>Paenibacillaceae</taxon>
        <taxon>Paenibacillus</taxon>
    </lineage>
</organism>
<keyword evidence="6" id="KW-1133">Transmembrane helix</keyword>
<dbReference type="EC" id="2.7.13.3" evidence="8"/>
<dbReference type="SUPFAM" id="SSF55874">
    <property type="entry name" value="ATPase domain of HSP90 chaperone/DNA topoisomerase II/histidine kinase"/>
    <property type="match status" value="1"/>
</dbReference>
<evidence type="ECO:0000256" key="1">
    <source>
        <dbReference type="ARBA" id="ARBA00022679"/>
    </source>
</evidence>
<keyword evidence="4" id="KW-0067">ATP-binding</keyword>
<keyword evidence="3 8" id="KW-0418">Kinase</keyword>
<keyword evidence="2" id="KW-0547">Nucleotide-binding</keyword>
<dbReference type="PANTHER" id="PTHR34220:SF7">
    <property type="entry name" value="SENSOR HISTIDINE KINASE YPDA"/>
    <property type="match status" value="1"/>
</dbReference>
<feature type="transmembrane region" description="Helical" evidence="6">
    <location>
        <begin position="289"/>
        <end position="312"/>
    </location>
</feature>
<comment type="caution">
    <text evidence="8">The sequence shown here is derived from an EMBL/GenBank/DDBJ whole genome shotgun (WGS) entry which is preliminary data.</text>
</comment>
<dbReference type="Gene3D" id="3.30.565.10">
    <property type="entry name" value="Histidine kinase-like ATPase, C-terminal domain"/>
    <property type="match status" value="1"/>
</dbReference>
<dbReference type="Pfam" id="PF06580">
    <property type="entry name" value="His_kinase"/>
    <property type="match status" value="1"/>
</dbReference>
<dbReference type="PANTHER" id="PTHR34220">
    <property type="entry name" value="SENSOR HISTIDINE KINASE YPDA"/>
    <property type="match status" value="1"/>
</dbReference>
<feature type="domain" description="Histidine kinase" evidence="7">
    <location>
        <begin position="478"/>
        <end position="587"/>
    </location>
</feature>
<dbReference type="Gene3D" id="3.30.450.20">
    <property type="entry name" value="PAS domain"/>
    <property type="match status" value="2"/>
</dbReference>
<reference evidence="8 9" key="1">
    <citation type="submission" date="2024-04" db="EMBL/GenBank/DDBJ databases">
        <title>draft genome sequnece of Paenibacillus filicis.</title>
        <authorList>
            <person name="Kim D.-U."/>
        </authorList>
    </citation>
    <scope>NUCLEOTIDE SEQUENCE [LARGE SCALE GENOMIC DNA]</scope>
    <source>
        <strain evidence="8 9">KACC14197</strain>
    </source>
</reference>
<keyword evidence="1 8" id="KW-0808">Transferase</keyword>
<evidence type="ECO:0000313" key="8">
    <source>
        <dbReference type="EMBL" id="MEK8130551.1"/>
    </source>
</evidence>
<keyword evidence="5" id="KW-0902">Two-component regulatory system</keyword>
<gene>
    <name evidence="8" type="ORF">WMW72_21835</name>
</gene>
<sequence>MNERRSRFQLSMRYRFMFVFFILTVLPFVLVGYIALSKSEKTIRSSNLDSVVQASKNLDHFLRYVLNEQDKIMASDETQELLDGGKLAAQLGEIPYANKLSAYTDTLNYANKLFKIRLFPLEPSRYPAYMKSVYGPAELEQVPWFAEIVTKGRFFWKVFGPADHPSLYVQPTLGSVKRLHSLKTFQPTGVAVMEIRPAMLAEFIDPVKQFDNQRLMLVHKDQAIIYSTDGSYDGKDAEELERELSVPFVSKTMKYAGTESLVNVSALLGGELKLVSVVPMKDLNNPVAVLNKLTIAFLVFYFLMSLALAWYITVKYTSPISSLVRQMKILARNQFNEAALANSNWVKRSDEVGWLYRGMSHMVSEIHKLLEETREFEKRKKQLEFQVLNYQINPHFLYNTLDTIRWKAEAHQVAEISEMVSSLSSLFRLSLNGGRELTTVRRELELLKSYIQIEKVRQSSLVRMMYRIEEDIMELPLIRLILQPLVENAIRHGIAGKGDAGIIIIQGTLEEDGICFRITDNGAGMAEDVRDRLLDPSAESRQDREGGLGLINVHERLRHYFGEPYGLDIQSEPGRGTTVILLHPRLPDNTTEIDR</sequence>
<dbReference type="InterPro" id="IPR050640">
    <property type="entry name" value="Bact_2-comp_sensor_kinase"/>
</dbReference>
<dbReference type="InterPro" id="IPR036890">
    <property type="entry name" value="HATPase_C_sf"/>
</dbReference>
<keyword evidence="6" id="KW-0472">Membrane</keyword>
<keyword evidence="9" id="KW-1185">Reference proteome</keyword>
<accession>A0ABU9DNU8</accession>
<dbReference type="InterPro" id="IPR005467">
    <property type="entry name" value="His_kinase_dom"/>
</dbReference>
<feature type="transmembrane region" description="Helical" evidence="6">
    <location>
        <begin position="16"/>
        <end position="36"/>
    </location>
</feature>
<protein>
    <submittedName>
        <fullName evidence="8">Sensor histidine kinase</fullName>
        <ecNumber evidence="8">2.7.13.3</ecNumber>
    </submittedName>
</protein>
<evidence type="ECO:0000256" key="5">
    <source>
        <dbReference type="ARBA" id="ARBA00023012"/>
    </source>
</evidence>
<dbReference type="EMBL" id="JBBPCC010000015">
    <property type="protein sequence ID" value="MEK8130551.1"/>
    <property type="molecule type" value="Genomic_DNA"/>
</dbReference>
<dbReference type="GO" id="GO:0004673">
    <property type="term" value="F:protein histidine kinase activity"/>
    <property type="evidence" value="ECO:0007669"/>
    <property type="project" value="UniProtKB-EC"/>
</dbReference>
<keyword evidence="6" id="KW-0812">Transmembrane</keyword>
<dbReference type="Pfam" id="PF02518">
    <property type="entry name" value="HATPase_c"/>
    <property type="match status" value="1"/>
</dbReference>
<dbReference type="SMART" id="SM00387">
    <property type="entry name" value="HATPase_c"/>
    <property type="match status" value="1"/>
</dbReference>
<dbReference type="InterPro" id="IPR003594">
    <property type="entry name" value="HATPase_dom"/>
</dbReference>
<evidence type="ECO:0000256" key="6">
    <source>
        <dbReference type="SAM" id="Phobius"/>
    </source>
</evidence>
<name>A0ABU9DNU8_9BACL</name>
<dbReference type="Proteomes" id="UP001469365">
    <property type="component" value="Unassembled WGS sequence"/>
</dbReference>
<evidence type="ECO:0000256" key="3">
    <source>
        <dbReference type="ARBA" id="ARBA00022777"/>
    </source>
</evidence>
<dbReference type="PROSITE" id="PS50109">
    <property type="entry name" value="HIS_KIN"/>
    <property type="match status" value="1"/>
</dbReference>
<dbReference type="InterPro" id="IPR010559">
    <property type="entry name" value="Sig_transdc_His_kin_internal"/>
</dbReference>
<evidence type="ECO:0000256" key="4">
    <source>
        <dbReference type="ARBA" id="ARBA00022840"/>
    </source>
</evidence>
<proteinExistence type="predicted"/>
<evidence type="ECO:0000259" key="7">
    <source>
        <dbReference type="PROSITE" id="PS50109"/>
    </source>
</evidence>
<evidence type="ECO:0000313" key="9">
    <source>
        <dbReference type="Proteomes" id="UP001469365"/>
    </source>
</evidence>
<dbReference type="Gene3D" id="6.10.340.10">
    <property type="match status" value="1"/>
</dbReference>